<proteinExistence type="predicted"/>
<dbReference type="AlphaFoldDB" id="A0A1D1ZB18"/>
<dbReference type="Pfam" id="PF07859">
    <property type="entry name" value="Abhydrolase_3"/>
    <property type="match status" value="1"/>
</dbReference>
<evidence type="ECO:0000313" key="2">
    <source>
        <dbReference type="EMBL" id="JAT64126.1"/>
    </source>
</evidence>
<dbReference type="InterPro" id="IPR013094">
    <property type="entry name" value="AB_hydrolase_3"/>
</dbReference>
<feature type="non-terminal residue" evidence="2">
    <location>
        <position position="342"/>
    </location>
</feature>
<dbReference type="InterPro" id="IPR050466">
    <property type="entry name" value="Carboxylest/Gibb_receptor"/>
</dbReference>
<dbReference type="PANTHER" id="PTHR23024:SF113">
    <property type="entry name" value="CARBOXYLESTERASE 8-RELATED"/>
    <property type="match status" value="1"/>
</dbReference>
<dbReference type="EMBL" id="GDJX01003810">
    <property type="protein sequence ID" value="JAT64126.1"/>
    <property type="molecule type" value="Transcribed_RNA"/>
</dbReference>
<dbReference type="SUPFAM" id="SSF53474">
    <property type="entry name" value="alpha/beta-Hydrolases"/>
    <property type="match status" value="1"/>
</dbReference>
<organism evidence="2">
    <name type="scientific">Anthurium amnicola</name>
    <dbReference type="NCBI Taxonomy" id="1678845"/>
    <lineage>
        <taxon>Eukaryota</taxon>
        <taxon>Viridiplantae</taxon>
        <taxon>Streptophyta</taxon>
        <taxon>Embryophyta</taxon>
        <taxon>Tracheophyta</taxon>
        <taxon>Spermatophyta</taxon>
        <taxon>Magnoliopsida</taxon>
        <taxon>Liliopsida</taxon>
        <taxon>Araceae</taxon>
        <taxon>Pothoideae</taxon>
        <taxon>Potheae</taxon>
        <taxon>Anthurium</taxon>
    </lineage>
</organism>
<dbReference type="Gene3D" id="3.40.50.1820">
    <property type="entry name" value="alpha/beta hydrolase"/>
    <property type="match status" value="1"/>
</dbReference>
<protein>
    <submittedName>
        <fullName evidence="2">Putative carboxylesterase 8</fullName>
    </submittedName>
</protein>
<dbReference type="PANTHER" id="PTHR23024">
    <property type="entry name" value="ARYLACETAMIDE DEACETYLASE"/>
    <property type="match status" value="1"/>
</dbReference>
<dbReference type="GO" id="GO:0016787">
    <property type="term" value="F:hydrolase activity"/>
    <property type="evidence" value="ECO:0007669"/>
    <property type="project" value="InterPro"/>
</dbReference>
<reference evidence="2" key="1">
    <citation type="submission" date="2015-07" db="EMBL/GenBank/DDBJ databases">
        <title>Transcriptome Assembly of Anthurium amnicola.</title>
        <authorList>
            <person name="Suzuki J."/>
        </authorList>
    </citation>
    <scope>NUCLEOTIDE SEQUENCE</scope>
</reference>
<name>A0A1D1ZB18_9ARAE</name>
<accession>A0A1D1ZB18</accession>
<evidence type="ECO:0000259" key="1">
    <source>
        <dbReference type="Pfam" id="PF07859"/>
    </source>
</evidence>
<feature type="domain" description="Alpha/beta hydrolase fold-3" evidence="1">
    <location>
        <begin position="80"/>
        <end position="309"/>
    </location>
</feature>
<dbReference type="InterPro" id="IPR029058">
    <property type="entry name" value="AB_hydrolase_fold"/>
</dbReference>
<gene>
    <name evidence="2" type="primary">CXE8_1</name>
    <name evidence="2" type="ORF">g.79924</name>
</gene>
<sequence length="342" mass="36800">MADSAAPPPSGDFTNPFLLITLNPDGRSLARPPDVLLPPSPTGPVVSKDVPLGSGDGASLRLYRPRHHQQAEPGRPLPLVVFHHGGGFALFGAASAPYHAFCENLAAAIPAVVASVDYRLAPEHRLPAAHDDAVAAVLWLRRQALPSPPPDADPWLRDRADFSRCFLAGSSSGGNIAYHAARRLLVEGEGAEGLLPLRISGLILNQPFFGGAERTPSEAASAGDRIIPLPVNDLMWELALPEGADRDHVFCNPVLHHRRRRPEQPLLPRCLVRGYLGDPLIDRQRELAAMLEEQAEGTVALLDREGFHGVELFDRSKADLFFADVKRFVSSSSPPPPPPAAA</sequence>